<comment type="caution">
    <text evidence="6">The sequence shown here is derived from an EMBL/GenBank/DDBJ whole genome shotgun (WGS) entry which is preliminary data.</text>
</comment>
<dbReference type="InterPro" id="IPR000397">
    <property type="entry name" value="Heat_shock_Hsp33"/>
</dbReference>
<keyword evidence="2" id="KW-0862">Zinc</keyword>
<dbReference type="InterPro" id="IPR016153">
    <property type="entry name" value="Heat_shock_Hsp33_N"/>
</dbReference>
<evidence type="ECO:0000256" key="3">
    <source>
        <dbReference type="ARBA" id="ARBA00023157"/>
    </source>
</evidence>
<organism evidence="6">
    <name type="scientific">human gut metagenome</name>
    <dbReference type="NCBI Taxonomy" id="408170"/>
    <lineage>
        <taxon>unclassified sequences</taxon>
        <taxon>metagenomes</taxon>
        <taxon>organismal metagenomes</taxon>
    </lineage>
</organism>
<dbReference type="PANTHER" id="PTHR30111:SF1">
    <property type="entry name" value="33 KDA CHAPERONIN"/>
    <property type="match status" value="1"/>
</dbReference>
<dbReference type="AlphaFoldDB" id="K1SWR3"/>
<dbReference type="GO" id="GO:0005737">
    <property type="term" value="C:cytoplasm"/>
    <property type="evidence" value="ECO:0007669"/>
    <property type="project" value="InterPro"/>
</dbReference>
<dbReference type="EMBL" id="AJWZ01006956">
    <property type="protein sequence ID" value="EKC58290.1"/>
    <property type="molecule type" value="Genomic_DNA"/>
</dbReference>
<keyword evidence="3" id="KW-1015">Disulfide bond</keyword>
<dbReference type="GO" id="GO:0044183">
    <property type="term" value="F:protein folding chaperone"/>
    <property type="evidence" value="ECO:0007669"/>
    <property type="project" value="TreeGrafter"/>
</dbReference>
<reference evidence="6" key="1">
    <citation type="journal article" date="2013" name="Environ. Microbiol.">
        <title>Microbiota from the distal guts of lean and obese adolescents exhibit partial functional redundancy besides clear differences in community structure.</title>
        <authorList>
            <person name="Ferrer M."/>
            <person name="Ruiz A."/>
            <person name="Lanza F."/>
            <person name="Haange S.B."/>
            <person name="Oberbach A."/>
            <person name="Till H."/>
            <person name="Bargiela R."/>
            <person name="Campoy C."/>
            <person name="Segura M.T."/>
            <person name="Richter M."/>
            <person name="von Bergen M."/>
            <person name="Seifert J."/>
            <person name="Suarez A."/>
        </authorList>
    </citation>
    <scope>NUCLEOTIDE SEQUENCE</scope>
</reference>
<accession>K1SWR3</accession>
<protein>
    <submittedName>
        <fullName evidence="6">Disulfide bond chaperones of the HSP33 family</fullName>
    </submittedName>
</protein>
<dbReference type="SUPFAM" id="SSF64397">
    <property type="entry name" value="Hsp33 domain"/>
    <property type="match status" value="1"/>
</dbReference>
<name>K1SWR3_9ZZZZ</name>
<dbReference type="GO" id="GO:0051082">
    <property type="term" value="F:unfolded protein binding"/>
    <property type="evidence" value="ECO:0007669"/>
    <property type="project" value="InterPro"/>
</dbReference>
<keyword evidence="5" id="KW-0676">Redox-active center</keyword>
<proteinExistence type="predicted"/>
<dbReference type="Pfam" id="PF01430">
    <property type="entry name" value="HSP33"/>
    <property type="match status" value="1"/>
</dbReference>
<evidence type="ECO:0000313" key="6">
    <source>
        <dbReference type="EMBL" id="EKC58290.1"/>
    </source>
</evidence>
<sequence>MPIVSGEIAIDVTQYYAVSEQIPTVCALGVLVDTDLTIKKAGGYMIQLVPPVNEAAIDFIEENIKDMQSVTKMLEDGLSPEEIALKGLKGLDGEILDSWEAQYYCDCSRERTEQVLITLGKDELAKLAEEEPVTEVCCHFCDNKYRFTSEELKELIKRI</sequence>
<dbReference type="InterPro" id="IPR016154">
    <property type="entry name" value="Heat_shock_Hsp33_C"/>
</dbReference>
<dbReference type="Gene3D" id="3.90.1280.10">
    <property type="entry name" value="HSP33 redox switch-like"/>
    <property type="match status" value="1"/>
</dbReference>
<evidence type="ECO:0000256" key="1">
    <source>
        <dbReference type="ARBA" id="ARBA00022490"/>
    </source>
</evidence>
<evidence type="ECO:0000256" key="2">
    <source>
        <dbReference type="ARBA" id="ARBA00022833"/>
    </source>
</evidence>
<evidence type="ECO:0000256" key="5">
    <source>
        <dbReference type="ARBA" id="ARBA00023284"/>
    </source>
</evidence>
<dbReference type="SUPFAM" id="SSF118352">
    <property type="entry name" value="HSP33 redox switch-like"/>
    <property type="match status" value="1"/>
</dbReference>
<dbReference type="GO" id="GO:0042026">
    <property type="term" value="P:protein refolding"/>
    <property type="evidence" value="ECO:0007669"/>
    <property type="project" value="TreeGrafter"/>
</dbReference>
<evidence type="ECO:0000256" key="4">
    <source>
        <dbReference type="ARBA" id="ARBA00023186"/>
    </source>
</evidence>
<dbReference type="PANTHER" id="PTHR30111">
    <property type="entry name" value="33 KDA CHAPERONIN"/>
    <property type="match status" value="1"/>
</dbReference>
<keyword evidence="4" id="KW-0143">Chaperone</keyword>
<keyword evidence="1" id="KW-0963">Cytoplasm</keyword>
<dbReference type="Gene3D" id="3.55.30.10">
    <property type="entry name" value="Hsp33 domain"/>
    <property type="match status" value="1"/>
</dbReference>
<gene>
    <name evidence="6" type="ORF">OBE_10084</name>
</gene>